<feature type="signal peptide" evidence="1">
    <location>
        <begin position="1"/>
        <end position="35"/>
    </location>
</feature>
<keyword evidence="1" id="KW-0732">Signal</keyword>
<organism evidence="2">
    <name type="scientific">Timema monikensis</name>
    <dbReference type="NCBI Taxonomy" id="170555"/>
    <lineage>
        <taxon>Eukaryota</taxon>
        <taxon>Metazoa</taxon>
        <taxon>Ecdysozoa</taxon>
        <taxon>Arthropoda</taxon>
        <taxon>Hexapoda</taxon>
        <taxon>Insecta</taxon>
        <taxon>Pterygota</taxon>
        <taxon>Neoptera</taxon>
        <taxon>Polyneoptera</taxon>
        <taxon>Phasmatodea</taxon>
        <taxon>Timematodea</taxon>
        <taxon>Timematoidea</taxon>
        <taxon>Timematidae</taxon>
        <taxon>Timema</taxon>
    </lineage>
</organism>
<dbReference type="InterPro" id="IPR053741">
    <property type="entry name" value="Ser_Fungal_Prot_Inhib_sf"/>
</dbReference>
<dbReference type="AlphaFoldDB" id="A0A7R9E5U5"/>
<name>A0A7R9E5U5_9NEOP</name>
<gene>
    <name evidence="2" type="ORF">TMSB3V08_LOCUS4835</name>
</gene>
<evidence type="ECO:0000313" key="2">
    <source>
        <dbReference type="EMBL" id="CAD7428015.1"/>
    </source>
</evidence>
<evidence type="ECO:0000256" key="1">
    <source>
        <dbReference type="SAM" id="SignalP"/>
    </source>
</evidence>
<proteinExistence type="predicted"/>
<dbReference type="Gene3D" id="2.10.80.20">
    <property type="match status" value="1"/>
</dbReference>
<sequence length="446" mass="49033">MAGFLALPEKPCAEMRACNMLQGVVLMCACAVTLAIVCEKDSCAKVECDVGVSKESCVDGEFNERGSFCGCCATCDKHLGQYSVRISAASPRKEKVVCSKGYKVYCLVSEEGESCLLQELGIQGVLSCLKGKRKLLLQELEIQGVLSCFRGRRKLSAPKGYKWKEKVVCSKGYKVYCLVSEGGESCLLQGIQGVLSGFRGRRKLSAPRDTRCIVWFQRKEKVVCSKGYKVYCLVSEEGESCLLQGIQGVLSGFKGRRKLSAPRDTRCIVLFQRKEKVVCSKGYKVYCLVSEEGESCLLQELGIQVRPPSRSVTRTLVSGPPHILYYFEIPTYVDSTLQLKMRSTRGLLVCLLTLSCVLGALGVVCTPNFCDSVRCQNVDLETCHGEYQPNGGTCGCCSICIKILREGNTCPGIPLRGGPPPIEKCDKGLDCKKDVYGTYKCTRIRY</sequence>
<protein>
    <recommendedName>
        <fullName evidence="3">IGFBP N-terminal domain-containing protein</fullName>
    </recommendedName>
</protein>
<feature type="chain" id="PRO_5030615149" description="IGFBP N-terminal domain-containing protein" evidence="1">
    <location>
        <begin position="36"/>
        <end position="446"/>
    </location>
</feature>
<reference evidence="2" key="1">
    <citation type="submission" date="2020-11" db="EMBL/GenBank/DDBJ databases">
        <authorList>
            <person name="Tran Van P."/>
        </authorList>
    </citation>
    <scope>NUCLEOTIDE SEQUENCE</scope>
</reference>
<dbReference type="EMBL" id="OB793610">
    <property type="protein sequence ID" value="CAD7428015.1"/>
    <property type="molecule type" value="Genomic_DNA"/>
</dbReference>
<accession>A0A7R9E5U5</accession>
<evidence type="ECO:0008006" key="3">
    <source>
        <dbReference type="Google" id="ProtNLM"/>
    </source>
</evidence>